<feature type="domain" description="Amidohydrolase-related" evidence="3">
    <location>
        <begin position="336"/>
        <end position="409"/>
    </location>
</feature>
<dbReference type="InterPro" id="IPR032466">
    <property type="entry name" value="Metal_Hydrolase"/>
</dbReference>
<protein>
    <submittedName>
        <fullName evidence="4">Imidazolonepropionase</fullName>
    </submittedName>
</protein>
<evidence type="ECO:0000256" key="2">
    <source>
        <dbReference type="SAM" id="SignalP"/>
    </source>
</evidence>
<name>A0A1G9VS69_9BACT</name>
<gene>
    <name evidence="4" type="ORF">SAMN05421823_12312</name>
</gene>
<dbReference type="STRING" id="1075417.SAMN05421823_12312"/>
<dbReference type="AlphaFoldDB" id="A0A1G9VS69"/>
<dbReference type="OrthoDB" id="9802793at2"/>
<evidence type="ECO:0000259" key="3">
    <source>
        <dbReference type="Pfam" id="PF01979"/>
    </source>
</evidence>
<keyword evidence="2" id="KW-0732">Signal</keyword>
<sequence>MLKRYFFLLSLLVCSGLMAQVTRPRNGVWDERTGSYAFTNATLFTDYQTRIDGATLVIRDGKVVAAGANVAVPPGAAVIDLAGRFVYPGLIDVYTDYGMPQLEGNAGGGRRRRSGGPQMESEKEGVYSWNQAVHPEDEAVELFKTNTKQADELRKLGFGAVLTFPHDGIARGSALLVNLAEPSTGNPTETILKARAAAAYSFNKGSSTQDYPSSLMGSIALLRQTYYDAQWYANATDKEPNLSLDAWLRQQALPQVFETDNKLDLLRADNVGDEFGVQYIIKTAGDEYQRLDAIKATGASLIVPLEFPKPYDVEDPFDASLVTNEQMKHWEMAPANAAWLAREGLTFALTTADLKEKKAFTGNLKKAMQYGLSFRDALRALTETPARLLGVEDQLGSLRPGWQANFLIASDSLFKDETVLYENWIGGARYVLTPMQADLRGTYQLQVGNGPSLKLEITGQPDKAKAQVYLDTTKTATTLQAEGELVTMSFVPVRKGKKRVSLSGWREEQNLMGEGTDTSGTPVKWRATYTGPAPADTTRPANRKAPEVPEMGELVYPFMAYGWDTLPTAETVLIRNATVWTNEADGVLETTDVLVRNGKIAAVGQGLSATGATVVDGTGKHLTSGIIDEHSHIAISRGVNEGTHAVTAEVRVGDVVNSEDINIYRQLAGGVTAAQLLHGSANPIGGQSELVKLRWGRLPEELKIEGADEYIKFALGENVKQSNWGDANRVRFPQTRMGVEQVYVDAFQRAKEYDRAWKNYNGLSRRQRANAKAPHRDLQLEALAEILNDARFITCHSYIQSEINMLLHVADTMGFKVNTFTHILEGYKVADKMKAHGAGAGTFSDWWAYKYEVIGAIPYNAAIMDKVGVVTAINSDDAEMARRLNQEAAKTIKYGGLSEEEAWKTVTLNPAKLLHLDDRMGSIKVGKDADLVLWSDHPLSIYAKPEQTYVDGILYFDLARDRQMREEMQQERQRIIQKMLQAKGSGEKGQQPRPSRNGTWDCEVILDIWAIDGE</sequence>
<dbReference type="Gene3D" id="2.30.40.10">
    <property type="entry name" value="Urease, subunit C, domain 1"/>
    <property type="match status" value="1"/>
</dbReference>
<dbReference type="InterPro" id="IPR006680">
    <property type="entry name" value="Amidohydro-rel"/>
</dbReference>
<dbReference type="GO" id="GO:0016810">
    <property type="term" value="F:hydrolase activity, acting on carbon-nitrogen (but not peptide) bonds"/>
    <property type="evidence" value="ECO:0007669"/>
    <property type="project" value="InterPro"/>
</dbReference>
<dbReference type="PANTHER" id="PTHR43135:SF3">
    <property type="entry name" value="ALPHA-D-RIBOSE 1-METHYLPHOSPHONATE 5-TRIPHOSPHATE DIPHOSPHATASE"/>
    <property type="match status" value="1"/>
</dbReference>
<feature type="domain" description="Amidohydrolase-related" evidence="3">
    <location>
        <begin position="864"/>
        <end position="942"/>
    </location>
</feature>
<dbReference type="PANTHER" id="PTHR43135">
    <property type="entry name" value="ALPHA-D-RIBOSE 1-METHYLPHOSPHONATE 5-TRIPHOSPHATE DIPHOSPHATASE"/>
    <property type="match status" value="1"/>
</dbReference>
<keyword evidence="5" id="KW-1185">Reference proteome</keyword>
<evidence type="ECO:0000256" key="1">
    <source>
        <dbReference type="SAM" id="MobiDB-lite"/>
    </source>
</evidence>
<evidence type="ECO:0000313" key="4">
    <source>
        <dbReference type="EMBL" id="SDM74801.1"/>
    </source>
</evidence>
<dbReference type="InterPro" id="IPR011059">
    <property type="entry name" value="Metal-dep_hydrolase_composite"/>
</dbReference>
<evidence type="ECO:0000313" key="5">
    <source>
        <dbReference type="Proteomes" id="UP000198510"/>
    </source>
</evidence>
<dbReference type="EMBL" id="FNFO01000023">
    <property type="protein sequence ID" value="SDM74801.1"/>
    <property type="molecule type" value="Genomic_DNA"/>
</dbReference>
<accession>A0A1G9VS69</accession>
<feature type="region of interest" description="Disordered" evidence="1">
    <location>
        <begin position="104"/>
        <end position="126"/>
    </location>
</feature>
<dbReference type="RefSeq" id="WP_089688808.1">
    <property type="nucleotide sequence ID" value="NZ_FNFO01000023.1"/>
</dbReference>
<dbReference type="InterPro" id="IPR051781">
    <property type="entry name" value="Metallo-dep_Hydrolase"/>
</dbReference>
<dbReference type="SUPFAM" id="SSF51338">
    <property type="entry name" value="Composite domain of metallo-dependent hydrolases"/>
    <property type="match status" value="2"/>
</dbReference>
<dbReference type="Pfam" id="PF01979">
    <property type="entry name" value="Amidohydro_1"/>
    <property type="match status" value="2"/>
</dbReference>
<dbReference type="Gene3D" id="3.20.20.140">
    <property type="entry name" value="Metal-dependent hydrolases"/>
    <property type="match status" value="2"/>
</dbReference>
<feature type="chain" id="PRO_5011787575" evidence="2">
    <location>
        <begin position="20"/>
        <end position="1014"/>
    </location>
</feature>
<dbReference type="CDD" id="cd01309">
    <property type="entry name" value="Met_dep_hydrolase_C"/>
    <property type="match status" value="1"/>
</dbReference>
<dbReference type="Proteomes" id="UP000198510">
    <property type="component" value="Unassembled WGS sequence"/>
</dbReference>
<reference evidence="4 5" key="1">
    <citation type="submission" date="2016-10" db="EMBL/GenBank/DDBJ databases">
        <authorList>
            <person name="de Groot N.N."/>
        </authorList>
    </citation>
    <scope>NUCLEOTIDE SEQUENCE [LARGE SCALE GENOMIC DNA]</scope>
    <source>
        <strain evidence="4 5">DSM 25186</strain>
    </source>
</reference>
<proteinExistence type="predicted"/>
<organism evidence="4 5">
    <name type="scientific">Catalinimonas alkaloidigena</name>
    <dbReference type="NCBI Taxonomy" id="1075417"/>
    <lineage>
        <taxon>Bacteria</taxon>
        <taxon>Pseudomonadati</taxon>
        <taxon>Bacteroidota</taxon>
        <taxon>Cytophagia</taxon>
        <taxon>Cytophagales</taxon>
        <taxon>Catalimonadaceae</taxon>
        <taxon>Catalinimonas</taxon>
    </lineage>
</organism>
<dbReference type="SUPFAM" id="SSF51556">
    <property type="entry name" value="Metallo-dependent hydrolases"/>
    <property type="match status" value="1"/>
</dbReference>
<feature type="signal peptide" evidence="2">
    <location>
        <begin position="1"/>
        <end position="19"/>
    </location>
</feature>